<evidence type="ECO:0000256" key="1">
    <source>
        <dbReference type="SAM" id="SignalP"/>
    </source>
</evidence>
<dbReference type="Proteomes" id="UP000281691">
    <property type="component" value="Unassembled WGS sequence"/>
</dbReference>
<accession>A0A3N4VTC5</accession>
<keyword evidence="3" id="KW-1185">Reference proteome</keyword>
<feature type="signal peptide" evidence="1">
    <location>
        <begin position="1"/>
        <end position="19"/>
    </location>
</feature>
<keyword evidence="1" id="KW-0732">Signal</keyword>
<evidence type="ECO:0008006" key="4">
    <source>
        <dbReference type="Google" id="ProtNLM"/>
    </source>
</evidence>
<name>A0A3N4VTC5_9PAST</name>
<evidence type="ECO:0000313" key="2">
    <source>
        <dbReference type="EMBL" id="RPE86288.1"/>
    </source>
</evidence>
<proteinExistence type="predicted"/>
<sequence length="94" mass="10674">MKRLLLVASLFLSACSSQESTYPLKPKPQDQETLSNLIDKDPVSAMEKATNIRAKSEFLNKEYQEIAKQARNKINALNSSHNLPKVTVKEYHNQ</sequence>
<dbReference type="RefSeq" id="WP_124210832.1">
    <property type="nucleotide sequence ID" value="NZ_CP016615.1"/>
</dbReference>
<gene>
    <name evidence="2" type="ORF">EDC46_0683</name>
</gene>
<dbReference type="PROSITE" id="PS51257">
    <property type="entry name" value="PROKAR_LIPOPROTEIN"/>
    <property type="match status" value="1"/>
</dbReference>
<dbReference type="AlphaFoldDB" id="A0A3N4VTC5"/>
<comment type="caution">
    <text evidence="2">The sequence shown here is derived from an EMBL/GenBank/DDBJ whole genome shotgun (WGS) entry which is preliminary data.</text>
</comment>
<dbReference type="EMBL" id="RKQP01000001">
    <property type="protein sequence ID" value="RPE86288.1"/>
    <property type="molecule type" value="Genomic_DNA"/>
</dbReference>
<protein>
    <recommendedName>
        <fullName evidence="4">Lipoprotein</fullName>
    </recommendedName>
</protein>
<feature type="chain" id="PRO_5017932808" description="Lipoprotein" evidence="1">
    <location>
        <begin position="20"/>
        <end position="94"/>
    </location>
</feature>
<reference evidence="2 3" key="1">
    <citation type="submission" date="2018-11" db="EMBL/GenBank/DDBJ databases">
        <title>Genomic Encyclopedia of Type Strains, Phase IV (KMG-IV): sequencing the most valuable type-strain genomes for metagenomic binning, comparative biology and taxonomic classification.</title>
        <authorList>
            <person name="Goeker M."/>
        </authorList>
    </citation>
    <scope>NUCLEOTIDE SEQUENCE [LARGE SCALE GENOMIC DNA]</scope>
    <source>
        <strain evidence="2 3">DSM 27238</strain>
    </source>
</reference>
<organism evidence="2 3">
    <name type="scientific">Vespertiliibacter pulmonis</name>
    <dbReference type="NCBI Taxonomy" id="1443036"/>
    <lineage>
        <taxon>Bacteria</taxon>
        <taxon>Pseudomonadati</taxon>
        <taxon>Pseudomonadota</taxon>
        <taxon>Gammaproteobacteria</taxon>
        <taxon>Pasteurellales</taxon>
        <taxon>Pasteurellaceae</taxon>
        <taxon>Vespertiliibacter</taxon>
    </lineage>
</organism>
<evidence type="ECO:0000313" key="3">
    <source>
        <dbReference type="Proteomes" id="UP000281691"/>
    </source>
</evidence>